<name>A0A7J8AA72_PIPKU</name>
<organism evidence="8 9">
    <name type="scientific">Pipistrellus kuhlii</name>
    <name type="common">Kuhl's pipistrelle</name>
    <dbReference type="NCBI Taxonomy" id="59472"/>
    <lineage>
        <taxon>Eukaryota</taxon>
        <taxon>Metazoa</taxon>
        <taxon>Chordata</taxon>
        <taxon>Craniata</taxon>
        <taxon>Vertebrata</taxon>
        <taxon>Euteleostomi</taxon>
        <taxon>Mammalia</taxon>
        <taxon>Eutheria</taxon>
        <taxon>Laurasiatheria</taxon>
        <taxon>Chiroptera</taxon>
        <taxon>Yangochiroptera</taxon>
        <taxon>Vespertilionidae</taxon>
        <taxon>Pipistrellus</taxon>
    </lineage>
</organism>
<keyword evidence="6" id="KW-0479">Metal-binding</keyword>
<keyword evidence="3" id="KW-0964">Secreted</keyword>
<evidence type="ECO:0000256" key="6">
    <source>
        <dbReference type="PIRSR" id="PIRSR601400-1"/>
    </source>
</evidence>
<dbReference type="GO" id="GO:0007565">
    <property type="term" value="P:female pregnancy"/>
    <property type="evidence" value="ECO:0007669"/>
    <property type="project" value="TreeGrafter"/>
</dbReference>
<dbReference type="PRINTS" id="PR00836">
    <property type="entry name" value="SOMATOTROPIN"/>
</dbReference>
<dbReference type="GO" id="GO:0046427">
    <property type="term" value="P:positive regulation of receptor signaling pathway via JAK-STAT"/>
    <property type="evidence" value="ECO:0007669"/>
    <property type="project" value="TreeGrafter"/>
</dbReference>
<dbReference type="PANTHER" id="PTHR11417:SF5">
    <property type="entry name" value="PROLACTIN"/>
    <property type="match status" value="1"/>
</dbReference>
<dbReference type="GO" id="GO:0030879">
    <property type="term" value="P:mammary gland development"/>
    <property type="evidence" value="ECO:0007669"/>
    <property type="project" value="TreeGrafter"/>
</dbReference>
<sequence>MSKVYKANIWARESCGTIRSSLVVLGLPDLLRVFPEVITTMDNKGGPFLLVLVLVSSLLLCNNVASMPTCPSGPFTCRVPLGELFDRAVILSDYIHNLSAEMFDEFDRRYTHGRGFITKAINGCHTSLLPTPEDKEQAQKIHSEDLLNLVLAVLRSWNEPLYHLVTEVRGLQETPGTQESLGTPETLGTQQAPDDILTKAIEIEERNKQLAEGMERIIEQVQTGDRRNEPYPTWLGFPSLQVADEDTRLSAFYNLLHCLRRDSHKIDNYLKLLKCQIIYDSNC</sequence>
<dbReference type="SUPFAM" id="SSF47266">
    <property type="entry name" value="4-helical cytokines"/>
    <property type="match status" value="1"/>
</dbReference>
<keyword evidence="9" id="KW-1185">Reference proteome</keyword>
<keyword evidence="4 7" id="KW-0372">Hormone</keyword>
<dbReference type="EMBL" id="JACAGB010000002">
    <property type="protein sequence ID" value="KAF6383334.1"/>
    <property type="molecule type" value="Genomic_DNA"/>
</dbReference>
<accession>A0A7J8AA72</accession>
<dbReference type="InterPro" id="IPR018116">
    <property type="entry name" value="Somatotropin_CS"/>
</dbReference>
<dbReference type="PANTHER" id="PTHR11417">
    <property type="entry name" value="SOMATOTROPIN,PROLACTIN"/>
    <property type="match status" value="1"/>
</dbReference>
<dbReference type="OrthoDB" id="9946219at2759"/>
<dbReference type="InterPro" id="IPR009079">
    <property type="entry name" value="4_helix_cytokine-like_core"/>
</dbReference>
<dbReference type="PROSITE" id="PS00338">
    <property type="entry name" value="SOMATOTROPIN_2"/>
    <property type="match status" value="1"/>
</dbReference>
<dbReference type="GO" id="GO:0046872">
    <property type="term" value="F:metal ion binding"/>
    <property type="evidence" value="ECO:0007669"/>
    <property type="project" value="UniProtKB-KW"/>
</dbReference>
<dbReference type="Proteomes" id="UP000558488">
    <property type="component" value="Unassembled WGS sequence"/>
</dbReference>
<feature type="binding site" evidence="6">
    <location>
        <position position="267"/>
    </location>
    <ligand>
        <name>Zn(2+)</name>
        <dbReference type="ChEBI" id="CHEBI:29105"/>
    </ligand>
</feature>
<dbReference type="PROSITE" id="PS00266">
    <property type="entry name" value="SOMATOTROPIN_1"/>
    <property type="match status" value="1"/>
</dbReference>
<dbReference type="GO" id="GO:1903489">
    <property type="term" value="P:positive regulation of lactation"/>
    <property type="evidence" value="ECO:0007669"/>
    <property type="project" value="TreeGrafter"/>
</dbReference>
<evidence type="ECO:0000256" key="2">
    <source>
        <dbReference type="ARBA" id="ARBA00008474"/>
    </source>
</evidence>
<dbReference type="CDD" id="cd10288">
    <property type="entry name" value="prolactin_like"/>
    <property type="match status" value="1"/>
</dbReference>
<comment type="similarity">
    <text evidence="2 7">Belongs to the somatotropin/prolactin family.</text>
</comment>
<dbReference type="GO" id="GO:0005179">
    <property type="term" value="F:hormone activity"/>
    <property type="evidence" value="ECO:0007669"/>
    <property type="project" value="UniProtKB-KW"/>
</dbReference>
<dbReference type="GO" id="GO:0008284">
    <property type="term" value="P:positive regulation of cell population proliferation"/>
    <property type="evidence" value="ECO:0007669"/>
    <property type="project" value="TreeGrafter"/>
</dbReference>
<dbReference type="Pfam" id="PF00103">
    <property type="entry name" value="Hormone_1"/>
    <property type="match status" value="2"/>
</dbReference>
<evidence type="ECO:0000313" key="9">
    <source>
        <dbReference type="Proteomes" id="UP000558488"/>
    </source>
</evidence>
<proteinExistence type="inferred from homology"/>
<dbReference type="GO" id="GO:0005148">
    <property type="term" value="F:prolactin receptor binding"/>
    <property type="evidence" value="ECO:0007669"/>
    <property type="project" value="TreeGrafter"/>
</dbReference>
<comment type="subcellular location">
    <subcellularLocation>
        <location evidence="1 7">Secreted</location>
    </subcellularLocation>
</comment>
<comment type="caution">
    <text evidence="8">The sequence shown here is derived from an EMBL/GenBank/DDBJ whole genome shotgun (WGS) entry which is preliminary data.</text>
</comment>
<dbReference type="AlphaFoldDB" id="A0A7J8AA72"/>
<evidence type="ECO:0000256" key="4">
    <source>
        <dbReference type="ARBA" id="ARBA00022702"/>
    </source>
</evidence>
<evidence type="ECO:0000313" key="8">
    <source>
        <dbReference type="EMBL" id="KAF6383334.1"/>
    </source>
</evidence>
<evidence type="ECO:0000256" key="7">
    <source>
        <dbReference type="RuleBase" id="RU003618"/>
    </source>
</evidence>
<reference evidence="8 9" key="1">
    <citation type="journal article" date="2020" name="Nature">
        <title>Six reference-quality genomes reveal evolution of bat adaptations.</title>
        <authorList>
            <person name="Jebb D."/>
            <person name="Huang Z."/>
            <person name="Pippel M."/>
            <person name="Hughes G.M."/>
            <person name="Lavrichenko K."/>
            <person name="Devanna P."/>
            <person name="Winkler S."/>
            <person name="Jermiin L.S."/>
            <person name="Skirmuntt E.C."/>
            <person name="Katzourakis A."/>
            <person name="Burkitt-Gray L."/>
            <person name="Ray D.A."/>
            <person name="Sullivan K.A.M."/>
            <person name="Roscito J.G."/>
            <person name="Kirilenko B.M."/>
            <person name="Davalos L.M."/>
            <person name="Corthals A.P."/>
            <person name="Power M.L."/>
            <person name="Jones G."/>
            <person name="Ransome R.D."/>
            <person name="Dechmann D.K.N."/>
            <person name="Locatelli A.G."/>
            <person name="Puechmaille S.J."/>
            <person name="Fedrigo O."/>
            <person name="Jarvis E.D."/>
            <person name="Hiller M."/>
            <person name="Vernes S.C."/>
            <person name="Myers E.W."/>
            <person name="Teeling E.C."/>
        </authorList>
    </citation>
    <scope>NUCLEOTIDE SEQUENCE [LARGE SCALE GENOMIC DNA]</scope>
    <source>
        <strain evidence="8">MPipKuh1</strain>
        <tissue evidence="8">Flight muscle</tissue>
    </source>
</reference>
<protein>
    <submittedName>
        <fullName evidence="8">Prolactin</fullName>
    </submittedName>
</protein>
<gene>
    <name evidence="8" type="ORF">mPipKuh1_014111</name>
</gene>
<dbReference type="GO" id="GO:0005615">
    <property type="term" value="C:extracellular space"/>
    <property type="evidence" value="ECO:0007669"/>
    <property type="project" value="TreeGrafter"/>
</dbReference>
<keyword evidence="5" id="KW-1015">Disulfide bond</keyword>
<evidence type="ECO:0000256" key="5">
    <source>
        <dbReference type="ARBA" id="ARBA00023157"/>
    </source>
</evidence>
<dbReference type="InterPro" id="IPR001400">
    <property type="entry name" value="Somatotropin/Prolactin"/>
</dbReference>
<dbReference type="GO" id="GO:0031667">
    <property type="term" value="P:response to nutrient levels"/>
    <property type="evidence" value="ECO:0007669"/>
    <property type="project" value="TreeGrafter"/>
</dbReference>
<keyword evidence="6" id="KW-0862">Zinc</keyword>
<evidence type="ECO:0000256" key="3">
    <source>
        <dbReference type="ARBA" id="ARBA00022525"/>
    </source>
</evidence>
<dbReference type="Gene3D" id="1.20.1250.10">
    <property type="match status" value="1"/>
</dbReference>
<evidence type="ECO:0000256" key="1">
    <source>
        <dbReference type="ARBA" id="ARBA00004613"/>
    </source>
</evidence>